<accession>A0A9D2YMC4</accession>
<dbReference type="Proteomes" id="UP000822369">
    <property type="component" value="Chromosome 5"/>
</dbReference>
<proteinExistence type="predicted"/>
<gene>
    <name evidence="2" type="ORF">G4P62_018119</name>
</gene>
<reference evidence="2" key="1">
    <citation type="submission" date="2020-03" db="EMBL/GenBank/DDBJ databases">
        <title>Intra-Species Differences in Population Size shape Life History and Genome Evolution.</title>
        <authorList>
            <person name="Willemsen D."/>
            <person name="Cui R."/>
            <person name="Valenzano D.R."/>
        </authorList>
    </citation>
    <scope>NUCLEOTIDE SEQUENCE</scope>
    <source>
        <strain evidence="2">GRZ</strain>
        <tissue evidence="2">Whole</tissue>
    </source>
</reference>
<name>A0A9D2YMC4_NOTFU</name>
<feature type="compositionally biased region" description="Basic and acidic residues" evidence="1">
    <location>
        <begin position="21"/>
        <end position="30"/>
    </location>
</feature>
<organism evidence="2 3">
    <name type="scientific">Nothobranchius furzeri</name>
    <name type="common">Turquoise killifish</name>
    <dbReference type="NCBI Taxonomy" id="105023"/>
    <lineage>
        <taxon>Eukaryota</taxon>
        <taxon>Metazoa</taxon>
        <taxon>Chordata</taxon>
        <taxon>Craniata</taxon>
        <taxon>Vertebrata</taxon>
        <taxon>Euteleostomi</taxon>
        <taxon>Actinopterygii</taxon>
        <taxon>Neopterygii</taxon>
        <taxon>Teleostei</taxon>
        <taxon>Neoteleostei</taxon>
        <taxon>Acanthomorphata</taxon>
        <taxon>Ovalentaria</taxon>
        <taxon>Atherinomorphae</taxon>
        <taxon>Cyprinodontiformes</taxon>
        <taxon>Nothobranchiidae</taxon>
        <taxon>Nothobranchius</taxon>
    </lineage>
</organism>
<dbReference type="EMBL" id="JAAVVJ010000005">
    <property type="protein sequence ID" value="KAF7223275.1"/>
    <property type="molecule type" value="Genomic_DNA"/>
</dbReference>
<dbReference type="AlphaFoldDB" id="A0A9D2YMC4"/>
<protein>
    <submittedName>
        <fullName evidence="2">LOC107395839-like protein</fullName>
    </submittedName>
</protein>
<feature type="non-terminal residue" evidence="2">
    <location>
        <position position="45"/>
    </location>
</feature>
<evidence type="ECO:0000313" key="2">
    <source>
        <dbReference type="EMBL" id="KAF7223275.1"/>
    </source>
</evidence>
<evidence type="ECO:0000313" key="3">
    <source>
        <dbReference type="Proteomes" id="UP000822369"/>
    </source>
</evidence>
<feature type="region of interest" description="Disordered" evidence="1">
    <location>
        <begin position="1"/>
        <end position="45"/>
    </location>
</feature>
<comment type="caution">
    <text evidence="2">The sequence shown here is derived from an EMBL/GenBank/DDBJ whole genome shotgun (WGS) entry which is preliminary data.</text>
</comment>
<sequence length="45" mass="5215">SCNPCKNVPPRHKSKTRLSLQKREKNKQLSREAGPQKSVLQWTNI</sequence>
<evidence type="ECO:0000256" key="1">
    <source>
        <dbReference type="SAM" id="MobiDB-lite"/>
    </source>
</evidence>